<sequence>MKPHLTRLELRRLQPGQQLTSGGIHFERLANGDGRFTVNIMVDRVRIHRVVGLESEGVTLTQAECLIERLRTEARASRLSLPKGRKVALGFSMAADDYLKRLEASQGRNMGKKRLHIARHLKPFFADKSLSKIEKFDLQRYAKQRRENDAVPGTINREFATLLHLYKRAVEWGWLVKVPFEIPRQKEENRRMVYLTSEQISALLSAAKADRRWEIYPFTLIALHTAMRLNEILSIRRADIDLTRRIIHIPQAKAGARDQPITVELADYLRGVLAMDAADQTWLFPANSASGHTVEIVQAFQRVVTAAGLNPREVTRHTLRHTAITHLVQSGVDLPTVQRISGHKTLAMVARYSHQNGEHIQAAMEQLQNRITQELHRPQKSLTGT</sequence>
<accession>A0A7U7J1P9</accession>
<evidence type="ECO:0000259" key="6">
    <source>
        <dbReference type="PROSITE" id="PS51900"/>
    </source>
</evidence>
<dbReference type="PANTHER" id="PTHR30349">
    <property type="entry name" value="PHAGE INTEGRASE-RELATED"/>
    <property type="match status" value="1"/>
</dbReference>
<evidence type="ECO:0000313" key="8">
    <source>
        <dbReference type="Proteomes" id="UP000019184"/>
    </source>
</evidence>
<keyword evidence="1" id="KW-0229">DNA integration</keyword>
<dbReference type="AlphaFoldDB" id="A0A7U7J1P9"/>
<proteinExistence type="predicted"/>
<dbReference type="PROSITE" id="PS51900">
    <property type="entry name" value="CB"/>
    <property type="match status" value="1"/>
</dbReference>
<dbReference type="CDD" id="cd00796">
    <property type="entry name" value="INT_Rci_Hp1_C"/>
    <property type="match status" value="1"/>
</dbReference>
<dbReference type="GO" id="GO:0006310">
    <property type="term" value="P:DNA recombination"/>
    <property type="evidence" value="ECO:0007669"/>
    <property type="project" value="UniProtKB-KW"/>
</dbReference>
<protein>
    <submittedName>
        <fullName evidence="7">Integrase family protein</fullName>
    </submittedName>
</protein>
<dbReference type="GO" id="GO:0015074">
    <property type="term" value="P:DNA integration"/>
    <property type="evidence" value="ECO:0007669"/>
    <property type="project" value="UniProtKB-KW"/>
</dbReference>
<dbReference type="Gene3D" id="1.10.443.10">
    <property type="entry name" value="Intergrase catalytic core"/>
    <property type="match status" value="1"/>
</dbReference>
<organism evidence="7 8">
    <name type="scientific">Candidatus Contendobacter odensis Run_B_J11</name>
    <dbReference type="NCBI Taxonomy" id="1400861"/>
    <lineage>
        <taxon>Bacteria</taxon>
        <taxon>Pseudomonadati</taxon>
        <taxon>Pseudomonadota</taxon>
        <taxon>Gammaproteobacteria</taxon>
        <taxon>Candidatus Competibacteraceae</taxon>
        <taxon>Candidatus Contendibacter</taxon>
    </lineage>
</organism>
<dbReference type="InterPro" id="IPR010998">
    <property type="entry name" value="Integrase_recombinase_N"/>
</dbReference>
<feature type="domain" description="Core-binding (CB)" evidence="6">
    <location>
        <begin position="89"/>
        <end position="170"/>
    </location>
</feature>
<gene>
    <name evidence="7" type="ORF">BN874_1350009</name>
</gene>
<name>A0A7U7J1P9_9GAMM</name>
<dbReference type="InterPro" id="IPR044068">
    <property type="entry name" value="CB"/>
</dbReference>
<evidence type="ECO:0000313" key="7">
    <source>
        <dbReference type="EMBL" id="CDH43811.1"/>
    </source>
</evidence>
<dbReference type="InterPro" id="IPR013762">
    <property type="entry name" value="Integrase-like_cat_sf"/>
</dbReference>
<evidence type="ECO:0000256" key="3">
    <source>
        <dbReference type="ARBA" id="ARBA00023172"/>
    </source>
</evidence>
<evidence type="ECO:0000256" key="2">
    <source>
        <dbReference type="ARBA" id="ARBA00023125"/>
    </source>
</evidence>
<dbReference type="Proteomes" id="UP000019184">
    <property type="component" value="Unassembled WGS sequence"/>
</dbReference>
<keyword evidence="8" id="KW-1185">Reference proteome</keyword>
<comment type="caution">
    <text evidence="7">The sequence shown here is derived from an EMBL/GenBank/DDBJ whole genome shotgun (WGS) entry which is preliminary data.</text>
</comment>
<dbReference type="RefSeq" id="WP_034430870.1">
    <property type="nucleotide sequence ID" value="NZ_CBTK010000041.1"/>
</dbReference>
<evidence type="ECO:0000259" key="5">
    <source>
        <dbReference type="PROSITE" id="PS51898"/>
    </source>
</evidence>
<feature type="domain" description="Tyr recombinase" evidence="5">
    <location>
        <begin position="190"/>
        <end position="365"/>
    </location>
</feature>
<dbReference type="Gene3D" id="1.10.150.130">
    <property type="match status" value="1"/>
</dbReference>
<dbReference type="InterPro" id="IPR050090">
    <property type="entry name" value="Tyrosine_recombinase_XerCD"/>
</dbReference>
<dbReference type="OrthoDB" id="9057547at2"/>
<dbReference type="Pfam" id="PF00589">
    <property type="entry name" value="Phage_integrase"/>
    <property type="match status" value="1"/>
</dbReference>
<evidence type="ECO:0000256" key="1">
    <source>
        <dbReference type="ARBA" id="ARBA00022908"/>
    </source>
</evidence>
<dbReference type="SUPFAM" id="SSF56349">
    <property type="entry name" value="DNA breaking-rejoining enzymes"/>
    <property type="match status" value="1"/>
</dbReference>
<evidence type="ECO:0000256" key="4">
    <source>
        <dbReference type="PROSITE-ProRule" id="PRU01248"/>
    </source>
</evidence>
<dbReference type="InterPro" id="IPR002104">
    <property type="entry name" value="Integrase_catalytic"/>
</dbReference>
<dbReference type="PROSITE" id="PS51898">
    <property type="entry name" value="TYR_RECOMBINASE"/>
    <property type="match status" value="1"/>
</dbReference>
<dbReference type="PANTHER" id="PTHR30349:SF94">
    <property type="entry name" value="INTEGRASE_RECOMBINASE HI_1414-RELATED"/>
    <property type="match status" value="1"/>
</dbReference>
<dbReference type="InterPro" id="IPR011010">
    <property type="entry name" value="DNA_brk_join_enz"/>
</dbReference>
<keyword evidence="3" id="KW-0233">DNA recombination</keyword>
<dbReference type="EMBL" id="CBTK010000041">
    <property type="protein sequence ID" value="CDH43811.1"/>
    <property type="molecule type" value="Genomic_DNA"/>
</dbReference>
<dbReference type="GO" id="GO:0003677">
    <property type="term" value="F:DNA binding"/>
    <property type="evidence" value="ECO:0007669"/>
    <property type="project" value="UniProtKB-UniRule"/>
</dbReference>
<reference evidence="7 8" key="1">
    <citation type="journal article" date="2014" name="ISME J.">
        <title>Candidatus Competibacter-lineage genomes retrieved from metagenomes reveal functional metabolic diversity.</title>
        <authorList>
            <person name="McIlroy S.J."/>
            <person name="Albertsen M."/>
            <person name="Andresen E.K."/>
            <person name="Saunders A.M."/>
            <person name="Kristiansen R."/>
            <person name="Stokholm-Bjerregaard M."/>
            <person name="Nielsen K.L."/>
            <person name="Nielsen P.H."/>
        </authorList>
    </citation>
    <scope>NUCLEOTIDE SEQUENCE [LARGE SCALE GENOMIC DNA]</scope>
    <source>
        <strain evidence="7 8">Run_B_J11</strain>
    </source>
</reference>
<keyword evidence="2 4" id="KW-0238">DNA-binding</keyword>